<dbReference type="Gene3D" id="3.30.470.20">
    <property type="entry name" value="ATP-grasp fold, B domain"/>
    <property type="match status" value="1"/>
</dbReference>
<feature type="domain" description="ATP-grasp" evidence="2">
    <location>
        <begin position="80"/>
        <end position="258"/>
    </location>
</feature>
<reference evidence="3" key="1">
    <citation type="journal article" date="2023" name="Int. J. Syst. Evol. Microbiol.">
        <title>&lt;i&gt;Holtiella tumoricola&lt;/i&gt; gen. nov. sp. nov., isolated from a human clinical sample.</title>
        <authorList>
            <person name="Allen-Vercoe E."/>
            <person name="Daigneault M.C."/>
            <person name="Vancuren S.J."/>
            <person name="Cochrane K."/>
            <person name="O'Neal L.L."/>
            <person name="Sankaranarayanan K."/>
            <person name="Lawson P.A."/>
        </authorList>
    </citation>
    <scope>NUCLEOTIDE SEQUENCE</scope>
    <source>
        <strain evidence="3">CC70A</strain>
    </source>
</reference>
<dbReference type="EMBL" id="JAQIFT010000068">
    <property type="protein sequence ID" value="MDA3733858.1"/>
    <property type="molecule type" value="Genomic_DNA"/>
</dbReference>
<name>A0AA42DRT6_9FIRM</name>
<keyword evidence="1" id="KW-0547">Nucleotide-binding</keyword>
<dbReference type="PANTHER" id="PTHR21621:SF0">
    <property type="entry name" value="BETA-CITRYLGLUTAMATE SYNTHASE B-RELATED"/>
    <property type="match status" value="1"/>
</dbReference>
<dbReference type="GO" id="GO:0018169">
    <property type="term" value="F:ribosomal S6-glutamic acid ligase activity"/>
    <property type="evidence" value="ECO:0007669"/>
    <property type="project" value="TreeGrafter"/>
</dbReference>
<sequence>MNYGKQEGLEIECICYEDIQIGVNQDGLWINANMQKVHNIDFVINRTRESILGKQFEQMGIRVFNSSEVTYIANHKGRTHQFVSGLGLPALKTMFFYPKFMSISNIPFVYPFVLKSPDGHGGEEVFKVEGEDELKKLLETYPKEEWLLQEMCKHVGEDVRVFVIGNQIIGAIRRYSNVDFRANYCLGGQIESYTLNEEQKGLVNHILMDLQCDYVGIDFIVDEEGKFIFNELEDAVGSRSLYNLNKIDTAKLYILYIAKEMKKLA</sequence>
<dbReference type="GO" id="GO:0009432">
    <property type="term" value="P:SOS response"/>
    <property type="evidence" value="ECO:0007669"/>
    <property type="project" value="TreeGrafter"/>
</dbReference>
<evidence type="ECO:0000313" key="3">
    <source>
        <dbReference type="EMBL" id="MDA3733858.1"/>
    </source>
</evidence>
<dbReference type="Gene3D" id="3.40.50.20">
    <property type="match status" value="1"/>
</dbReference>
<dbReference type="RefSeq" id="WP_271013544.1">
    <property type="nucleotide sequence ID" value="NZ_JAQIFT010000068.1"/>
</dbReference>
<dbReference type="SUPFAM" id="SSF56059">
    <property type="entry name" value="Glutathione synthetase ATP-binding domain-like"/>
    <property type="match status" value="1"/>
</dbReference>
<dbReference type="AlphaFoldDB" id="A0AA42DRT6"/>
<keyword evidence="1" id="KW-0067">ATP-binding</keyword>
<dbReference type="Proteomes" id="UP001169242">
    <property type="component" value="Unassembled WGS sequence"/>
</dbReference>
<dbReference type="GO" id="GO:0046872">
    <property type="term" value="F:metal ion binding"/>
    <property type="evidence" value="ECO:0007669"/>
    <property type="project" value="InterPro"/>
</dbReference>
<dbReference type="InterPro" id="IPR013651">
    <property type="entry name" value="ATP-grasp_RimK-type"/>
</dbReference>
<evidence type="ECO:0000313" key="4">
    <source>
        <dbReference type="Proteomes" id="UP001169242"/>
    </source>
</evidence>
<dbReference type="PROSITE" id="PS50975">
    <property type="entry name" value="ATP_GRASP"/>
    <property type="match status" value="1"/>
</dbReference>
<keyword evidence="4" id="KW-1185">Reference proteome</keyword>
<proteinExistence type="predicted"/>
<dbReference type="GO" id="GO:0005737">
    <property type="term" value="C:cytoplasm"/>
    <property type="evidence" value="ECO:0007669"/>
    <property type="project" value="TreeGrafter"/>
</dbReference>
<dbReference type="PANTHER" id="PTHR21621">
    <property type="entry name" value="RIBOSOMAL PROTEIN S6 MODIFICATION PROTEIN"/>
    <property type="match status" value="1"/>
</dbReference>
<dbReference type="Pfam" id="PF08443">
    <property type="entry name" value="RimK"/>
    <property type="match status" value="1"/>
</dbReference>
<dbReference type="GO" id="GO:0005524">
    <property type="term" value="F:ATP binding"/>
    <property type="evidence" value="ECO:0007669"/>
    <property type="project" value="UniProtKB-UniRule"/>
</dbReference>
<protein>
    <recommendedName>
        <fullName evidence="2">ATP-grasp domain-containing protein</fullName>
    </recommendedName>
</protein>
<evidence type="ECO:0000256" key="1">
    <source>
        <dbReference type="PROSITE-ProRule" id="PRU00409"/>
    </source>
</evidence>
<accession>A0AA42DRT6</accession>
<dbReference type="InterPro" id="IPR011761">
    <property type="entry name" value="ATP-grasp"/>
</dbReference>
<gene>
    <name evidence="3" type="ORF">PBV87_20500</name>
</gene>
<organism evidence="3 4">
    <name type="scientific">Holtiella tumoricola</name>
    <dbReference type="NCBI Taxonomy" id="3018743"/>
    <lineage>
        <taxon>Bacteria</taxon>
        <taxon>Bacillati</taxon>
        <taxon>Bacillota</taxon>
        <taxon>Clostridia</taxon>
        <taxon>Lachnospirales</taxon>
        <taxon>Cellulosilyticaceae</taxon>
        <taxon>Holtiella</taxon>
    </lineage>
</organism>
<comment type="caution">
    <text evidence="3">The sequence shown here is derived from an EMBL/GenBank/DDBJ whole genome shotgun (WGS) entry which is preliminary data.</text>
</comment>
<evidence type="ECO:0000259" key="2">
    <source>
        <dbReference type="PROSITE" id="PS50975"/>
    </source>
</evidence>